<dbReference type="KEGG" id="mpw:MPR_0515"/>
<reference evidence="5 6" key="1">
    <citation type="submission" date="2016-10" db="EMBL/GenBank/DDBJ databases">
        <authorList>
            <person name="Varghese N."/>
            <person name="Submissions S."/>
        </authorList>
    </citation>
    <scope>NUCLEOTIDE SEQUENCE [LARGE SCALE GENOMIC DNA]</scope>
    <source>
        <strain evidence="6">DSM 19823 / KCTC 23066 / CCTCC M 208030 / D25</strain>
    </source>
</reference>
<dbReference type="Pfam" id="PF02311">
    <property type="entry name" value="AraC_binding"/>
    <property type="match status" value="1"/>
</dbReference>
<keyword evidence="1" id="KW-0805">Transcription regulation</keyword>
<keyword evidence="6" id="KW-1185">Reference proteome</keyword>
<comment type="caution">
    <text evidence="5">The sequence shown here is derived from an EMBL/GenBank/DDBJ whole genome shotgun (WGS) entry which is preliminary data.</text>
</comment>
<dbReference type="RefSeq" id="WP_235280513.1">
    <property type="nucleotide sequence ID" value="NZ_CP010817.1"/>
</dbReference>
<proteinExistence type="predicted"/>
<dbReference type="GO" id="GO:0003700">
    <property type="term" value="F:DNA-binding transcription factor activity"/>
    <property type="evidence" value="ECO:0007669"/>
    <property type="project" value="InterPro"/>
</dbReference>
<dbReference type="InterPro" id="IPR009057">
    <property type="entry name" value="Homeodomain-like_sf"/>
</dbReference>
<dbReference type="InterPro" id="IPR018060">
    <property type="entry name" value="HTH_AraC"/>
</dbReference>
<evidence type="ECO:0000313" key="6">
    <source>
        <dbReference type="Proteomes" id="UP000183496"/>
    </source>
</evidence>
<keyword evidence="2" id="KW-0238">DNA-binding</keyword>
<gene>
    <name evidence="5" type="ORF">SAMN04488089_10825</name>
</gene>
<dbReference type="InterPro" id="IPR003313">
    <property type="entry name" value="AraC-bd"/>
</dbReference>
<sequence length="291" mass="33533">MMKKVERYSFNSIIKNHTDLTVSGVFITNGEEDIKDYFALIPHSIDACVIGLVTAGEAQVSINLREYHLKKGMLIVLPPNAIVVPISFTEDLKMRSIMFTFDFVAPLALIHDFSIDLQLYKSPVITLNEANYSVVKRLYKLISQCYYDTVNFTPHDVLEHLLYALIIQISQLMKTLKSKGKSSSRAECITEDFFVLLYKHYKTEKAVSFYADRLRISTAYLTTTIRKQTGHSILYWISEAVVLYAKSLLKSSRMSINEISEELGFKETTLFCRYFKRYTDMTPNQYRGLKV</sequence>
<dbReference type="PRINTS" id="PR00032">
    <property type="entry name" value="HTHARAC"/>
</dbReference>
<dbReference type="PANTHER" id="PTHR43280:SF32">
    <property type="entry name" value="TRANSCRIPTIONAL REGULATORY PROTEIN"/>
    <property type="match status" value="1"/>
</dbReference>
<evidence type="ECO:0000256" key="2">
    <source>
        <dbReference type="ARBA" id="ARBA00023125"/>
    </source>
</evidence>
<dbReference type="Gene3D" id="1.10.10.60">
    <property type="entry name" value="Homeodomain-like"/>
    <property type="match status" value="1"/>
</dbReference>
<dbReference type="SUPFAM" id="SSF46689">
    <property type="entry name" value="Homeodomain-like"/>
    <property type="match status" value="1"/>
</dbReference>
<dbReference type="GO" id="GO:0043565">
    <property type="term" value="F:sequence-specific DNA binding"/>
    <property type="evidence" value="ECO:0007669"/>
    <property type="project" value="InterPro"/>
</dbReference>
<keyword evidence="3" id="KW-0804">Transcription</keyword>
<dbReference type="EMBL" id="FOFY01000008">
    <property type="protein sequence ID" value="SEQ98512.1"/>
    <property type="molecule type" value="Genomic_DNA"/>
</dbReference>
<organism evidence="5 6">
    <name type="scientific">Myroides profundi</name>
    <dbReference type="NCBI Taxonomy" id="480520"/>
    <lineage>
        <taxon>Bacteria</taxon>
        <taxon>Pseudomonadati</taxon>
        <taxon>Bacteroidota</taxon>
        <taxon>Flavobacteriia</taxon>
        <taxon>Flavobacteriales</taxon>
        <taxon>Flavobacteriaceae</taxon>
        <taxon>Myroides</taxon>
    </lineage>
</organism>
<dbReference type="AlphaFoldDB" id="A0AAJ5BE69"/>
<dbReference type="PROSITE" id="PS01124">
    <property type="entry name" value="HTH_ARAC_FAMILY_2"/>
    <property type="match status" value="1"/>
</dbReference>
<dbReference type="PANTHER" id="PTHR43280">
    <property type="entry name" value="ARAC-FAMILY TRANSCRIPTIONAL REGULATOR"/>
    <property type="match status" value="1"/>
</dbReference>
<protein>
    <submittedName>
        <fullName evidence="5">AraC-like ligand binding domain-containing protein</fullName>
    </submittedName>
</protein>
<evidence type="ECO:0000259" key="4">
    <source>
        <dbReference type="PROSITE" id="PS01124"/>
    </source>
</evidence>
<dbReference type="InterPro" id="IPR037923">
    <property type="entry name" value="HTH-like"/>
</dbReference>
<dbReference type="SMART" id="SM00342">
    <property type="entry name" value="HTH_ARAC"/>
    <property type="match status" value="1"/>
</dbReference>
<evidence type="ECO:0000313" key="5">
    <source>
        <dbReference type="EMBL" id="SEQ98512.1"/>
    </source>
</evidence>
<dbReference type="SUPFAM" id="SSF51215">
    <property type="entry name" value="Regulatory protein AraC"/>
    <property type="match status" value="1"/>
</dbReference>
<dbReference type="Proteomes" id="UP000183496">
    <property type="component" value="Unassembled WGS sequence"/>
</dbReference>
<dbReference type="InterPro" id="IPR020449">
    <property type="entry name" value="Tscrpt_reg_AraC-type_HTH"/>
</dbReference>
<feature type="domain" description="HTH araC/xylS-type" evidence="4">
    <location>
        <begin position="191"/>
        <end position="289"/>
    </location>
</feature>
<accession>A0AAJ5BE69</accession>
<dbReference type="Pfam" id="PF12833">
    <property type="entry name" value="HTH_18"/>
    <property type="match status" value="1"/>
</dbReference>
<name>A0AAJ5BE69_MYRPR</name>
<evidence type="ECO:0000256" key="1">
    <source>
        <dbReference type="ARBA" id="ARBA00023015"/>
    </source>
</evidence>
<evidence type="ECO:0000256" key="3">
    <source>
        <dbReference type="ARBA" id="ARBA00023163"/>
    </source>
</evidence>